<evidence type="ECO:0000313" key="14">
    <source>
        <dbReference type="Proteomes" id="UP001239994"/>
    </source>
</evidence>
<dbReference type="PANTHER" id="PTHR24027">
    <property type="entry name" value="CADHERIN-23"/>
    <property type="match status" value="1"/>
</dbReference>
<keyword evidence="3" id="KW-0165">Cleavage on pair of basic residues</keyword>
<reference evidence="13" key="1">
    <citation type="submission" date="2023-03" db="EMBL/GenBank/DDBJ databases">
        <title>Electrophorus voltai genome.</title>
        <authorList>
            <person name="Bian C."/>
        </authorList>
    </citation>
    <scope>NUCLEOTIDE SEQUENCE</scope>
    <source>
        <strain evidence="13">CB-2022</strain>
        <tissue evidence="13">Muscle</tissue>
    </source>
</reference>
<dbReference type="GO" id="GO:0008013">
    <property type="term" value="F:beta-catenin binding"/>
    <property type="evidence" value="ECO:0007669"/>
    <property type="project" value="TreeGrafter"/>
</dbReference>
<name>A0AAD8YP70_9TELE</name>
<sequence length="347" mass="38130">MVRWTVQVWICCSYLLVRSHLKVARKQVRDRTSSGGLGFCVVLTREGVRPHVFCTWSVGHAECKPREERPPGLSGIEPLGGLEKVTFKSARGTALMQTAESAHAVPQIRFETKVSPVSPEASQGARGEEKLEDTCLSNPPATGTGTLVITLEDENDNAPYVQPAVARVCEDAKEVNVAVIGARDRDIHPNADPFKIELGRQPGLDKTWRISRINNTHSQIALLHRLKEANYNVPLVLTDSGFPPLSNTTELKVQVCNCKKSRMQCSGADSHLLHARPRLPLLLPLLLLSALCEYYTSPTHRCLQGLGWDQRPWDLGALGGGVNAFVGGGMNVMNNLLKEQKHREGLV</sequence>
<dbReference type="GO" id="GO:0000902">
    <property type="term" value="P:cell morphogenesis"/>
    <property type="evidence" value="ECO:0007669"/>
    <property type="project" value="TreeGrafter"/>
</dbReference>
<dbReference type="GO" id="GO:0005509">
    <property type="term" value="F:calcium ion binding"/>
    <property type="evidence" value="ECO:0007669"/>
    <property type="project" value="UniProtKB-UniRule"/>
</dbReference>
<dbReference type="InterPro" id="IPR039808">
    <property type="entry name" value="Cadherin"/>
</dbReference>
<dbReference type="FunFam" id="2.60.40.60:FF:000031">
    <property type="entry name" value="Cadherin 3"/>
    <property type="match status" value="1"/>
</dbReference>
<evidence type="ECO:0000256" key="6">
    <source>
        <dbReference type="ARBA" id="ARBA00022889"/>
    </source>
</evidence>
<comment type="caution">
    <text evidence="13">The sequence shown here is derived from an EMBL/GenBank/DDBJ whole genome shotgun (WGS) entry which is preliminary data.</text>
</comment>
<dbReference type="GO" id="GO:0005912">
    <property type="term" value="C:adherens junction"/>
    <property type="evidence" value="ECO:0007669"/>
    <property type="project" value="TreeGrafter"/>
</dbReference>
<keyword evidence="5 9" id="KW-0106">Calcium</keyword>
<evidence type="ECO:0000256" key="7">
    <source>
        <dbReference type="ARBA" id="ARBA00023136"/>
    </source>
</evidence>
<dbReference type="Pfam" id="PF00028">
    <property type="entry name" value="Cadherin"/>
    <property type="match status" value="1"/>
</dbReference>
<evidence type="ECO:0000256" key="2">
    <source>
        <dbReference type="ARBA" id="ARBA00022475"/>
    </source>
</evidence>
<accession>A0AAD8YP70</accession>
<feature type="region of interest" description="Disordered" evidence="10">
    <location>
        <begin position="114"/>
        <end position="139"/>
    </location>
</feature>
<evidence type="ECO:0000256" key="4">
    <source>
        <dbReference type="ARBA" id="ARBA00022737"/>
    </source>
</evidence>
<evidence type="ECO:0000256" key="3">
    <source>
        <dbReference type="ARBA" id="ARBA00022685"/>
    </source>
</evidence>
<evidence type="ECO:0000256" key="8">
    <source>
        <dbReference type="ARBA" id="ARBA00023180"/>
    </source>
</evidence>
<organism evidence="13 14">
    <name type="scientific">Electrophorus voltai</name>
    <dbReference type="NCBI Taxonomy" id="2609070"/>
    <lineage>
        <taxon>Eukaryota</taxon>
        <taxon>Metazoa</taxon>
        <taxon>Chordata</taxon>
        <taxon>Craniata</taxon>
        <taxon>Vertebrata</taxon>
        <taxon>Euteleostomi</taxon>
        <taxon>Actinopterygii</taxon>
        <taxon>Neopterygii</taxon>
        <taxon>Teleostei</taxon>
        <taxon>Ostariophysi</taxon>
        <taxon>Gymnotiformes</taxon>
        <taxon>Gymnotoidei</taxon>
        <taxon>Gymnotidae</taxon>
        <taxon>Electrophorus</taxon>
    </lineage>
</organism>
<keyword evidence="8" id="KW-0325">Glycoprotein</keyword>
<evidence type="ECO:0000256" key="5">
    <source>
        <dbReference type="ARBA" id="ARBA00022837"/>
    </source>
</evidence>
<keyword evidence="14" id="KW-1185">Reference proteome</keyword>
<dbReference type="SUPFAM" id="SSF49313">
    <property type="entry name" value="Cadherin-like"/>
    <property type="match status" value="1"/>
</dbReference>
<dbReference type="GO" id="GO:0016477">
    <property type="term" value="P:cell migration"/>
    <property type="evidence" value="ECO:0007669"/>
    <property type="project" value="TreeGrafter"/>
</dbReference>
<evidence type="ECO:0000313" key="13">
    <source>
        <dbReference type="EMBL" id="KAK1784617.1"/>
    </source>
</evidence>
<feature type="chain" id="PRO_5041950903" description="Cadherin domain-containing protein" evidence="11">
    <location>
        <begin position="20"/>
        <end position="347"/>
    </location>
</feature>
<dbReference type="Proteomes" id="UP001239994">
    <property type="component" value="Unassembled WGS sequence"/>
</dbReference>
<keyword evidence="11" id="KW-0732">Signal</keyword>
<proteinExistence type="predicted"/>
<feature type="domain" description="Cadherin" evidence="12">
    <location>
        <begin position="160"/>
        <end position="279"/>
    </location>
</feature>
<feature type="signal peptide" evidence="11">
    <location>
        <begin position="1"/>
        <end position="19"/>
    </location>
</feature>
<dbReference type="GO" id="GO:0045296">
    <property type="term" value="F:cadherin binding"/>
    <property type="evidence" value="ECO:0007669"/>
    <property type="project" value="TreeGrafter"/>
</dbReference>
<dbReference type="PROSITE" id="PS50268">
    <property type="entry name" value="CADHERIN_2"/>
    <property type="match status" value="1"/>
</dbReference>
<dbReference type="CDD" id="cd11304">
    <property type="entry name" value="Cadherin_repeat"/>
    <property type="match status" value="1"/>
</dbReference>
<evidence type="ECO:0000256" key="9">
    <source>
        <dbReference type="PROSITE-ProRule" id="PRU00043"/>
    </source>
</evidence>
<comment type="subcellular location">
    <subcellularLocation>
        <location evidence="1">Cell membrane</location>
    </subcellularLocation>
</comment>
<dbReference type="GO" id="GO:0007156">
    <property type="term" value="P:homophilic cell adhesion via plasma membrane adhesion molecules"/>
    <property type="evidence" value="ECO:0007669"/>
    <property type="project" value="InterPro"/>
</dbReference>
<dbReference type="InterPro" id="IPR020894">
    <property type="entry name" value="Cadherin_CS"/>
</dbReference>
<evidence type="ECO:0000256" key="1">
    <source>
        <dbReference type="ARBA" id="ARBA00004236"/>
    </source>
</evidence>
<keyword evidence="6" id="KW-0130">Cell adhesion</keyword>
<dbReference type="GO" id="GO:0016342">
    <property type="term" value="C:catenin complex"/>
    <property type="evidence" value="ECO:0007669"/>
    <property type="project" value="TreeGrafter"/>
</dbReference>
<evidence type="ECO:0000256" key="10">
    <source>
        <dbReference type="SAM" id="MobiDB-lite"/>
    </source>
</evidence>
<dbReference type="GO" id="GO:0034332">
    <property type="term" value="P:adherens junction organization"/>
    <property type="evidence" value="ECO:0007669"/>
    <property type="project" value="TreeGrafter"/>
</dbReference>
<dbReference type="GO" id="GO:0016339">
    <property type="term" value="P:calcium-dependent cell-cell adhesion via plasma membrane cell adhesion molecules"/>
    <property type="evidence" value="ECO:0007669"/>
    <property type="project" value="TreeGrafter"/>
</dbReference>
<evidence type="ECO:0000256" key="11">
    <source>
        <dbReference type="SAM" id="SignalP"/>
    </source>
</evidence>
<dbReference type="PROSITE" id="PS00232">
    <property type="entry name" value="CADHERIN_1"/>
    <property type="match status" value="1"/>
</dbReference>
<dbReference type="PANTHER" id="PTHR24027:SF80">
    <property type="entry name" value="CADHERIN-13"/>
    <property type="match status" value="1"/>
</dbReference>
<dbReference type="GO" id="GO:0044331">
    <property type="term" value="P:cell-cell adhesion mediated by cadherin"/>
    <property type="evidence" value="ECO:0007669"/>
    <property type="project" value="TreeGrafter"/>
</dbReference>
<evidence type="ECO:0000259" key="12">
    <source>
        <dbReference type="PROSITE" id="PS50268"/>
    </source>
</evidence>
<keyword evidence="7" id="KW-0472">Membrane</keyword>
<dbReference type="GO" id="GO:0007043">
    <property type="term" value="P:cell-cell junction assembly"/>
    <property type="evidence" value="ECO:0007669"/>
    <property type="project" value="TreeGrafter"/>
</dbReference>
<dbReference type="AlphaFoldDB" id="A0AAD8YP70"/>
<keyword evidence="4" id="KW-0677">Repeat</keyword>
<keyword evidence="2" id="KW-1003">Cell membrane</keyword>
<dbReference type="InterPro" id="IPR002126">
    <property type="entry name" value="Cadherin-like_dom"/>
</dbReference>
<dbReference type="EMBL" id="JAROKS010000026">
    <property type="protein sequence ID" value="KAK1784617.1"/>
    <property type="molecule type" value="Genomic_DNA"/>
</dbReference>
<protein>
    <recommendedName>
        <fullName evidence="12">Cadherin domain-containing protein</fullName>
    </recommendedName>
</protein>
<dbReference type="InterPro" id="IPR015919">
    <property type="entry name" value="Cadherin-like_sf"/>
</dbReference>
<gene>
    <name evidence="13" type="ORF">P4O66_003266</name>
</gene>
<dbReference type="Gene3D" id="2.60.40.60">
    <property type="entry name" value="Cadherins"/>
    <property type="match status" value="1"/>
</dbReference>